<dbReference type="OrthoDB" id="3219582at2759"/>
<feature type="transmembrane region" description="Helical" evidence="2">
    <location>
        <begin position="50"/>
        <end position="69"/>
    </location>
</feature>
<feature type="region of interest" description="Disordered" evidence="1">
    <location>
        <begin position="709"/>
        <end position="812"/>
    </location>
</feature>
<dbReference type="Proteomes" id="UP000053424">
    <property type="component" value="Unassembled WGS sequence"/>
</dbReference>
<feature type="transmembrane region" description="Helical" evidence="2">
    <location>
        <begin position="177"/>
        <end position="202"/>
    </location>
</feature>
<evidence type="ECO:0000313" key="3">
    <source>
        <dbReference type="EMBL" id="KIM41461.1"/>
    </source>
</evidence>
<feature type="compositionally biased region" description="Basic and acidic residues" evidence="1">
    <location>
        <begin position="727"/>
        <end position="736"/>
    </location>
</feature>
<evidence type="ECO:0000256" key="2">
    <source>
        <dbReference type="SAM" id="Phobius"/>
    </source>
</evidence>
<feature type="region of interest" description="Disordered" evidence="1">
    <location>
        <begin position="595"/>
        <end position="667"/>
    </location>
</feature>
<gene>
    <name evidence="3" type="ORF">M413DRAFT_445461</name>
</gene>
<keyword evidence="2" id="KW-1133">Transmembrane helix</keyword>
<evidence type="ECO:0000313" key="4">
    <source>
        <dbReference type="Proteomes" id="UP000053424"/>
    </source>
</evidence>
<organism evidence="3 4">
    <name type="scientific">Hebeloma cylindrosporum</name>
    <dbReference type="NCBI Taxonomy" id="76867"/>
    <lineage>
        <taxon>Eukaryota</taxon>
        <taxon>Fungi</taxon>
        <taxon>Dikarya</taxon>
        <taxon>Basidiomycota</taxon>
        <taxon>Agaricomycotina</taxon>
        <taxon>Agaricomycetes</taxon>
        <taxon>Agaricomycetidae</taxon>
        <taxon>Agaricales</taxon>
        <taxon>Agaricineae</taxon>
        <taxon>Hymenogastraceae</taxon>
        <taxon>Hebeloma</taxon>
    </lineage>
</organism>
<protein>
    <submittedName>
        <fullName evidence="3">Uncharacterized protein</fullName>
    </submittedName>
</protein>
<proteinExistence type="predicted"/>
<evidence type="ECO:0000256" key="1">
    <source>
        <dbReference type="SAM" id="MobiDB-lite"/>
    </source>
</evidence>
<keyword evidence="4" id="KW-1185">Reference proteome</keyword>
<feature type="transmembrane region" description="Helical" evidence="2">
    <location>
        <begin position="223"/>
        <end position="255"/>
    </location>
</feature>
<reference evidence="3 4" key="1">
    <citation type="submission" date="2014-04" db="EMBL/GenBank/DDBJ databases">
        <authorList>
            <consortium name="DOE Joint Genome Institute"/>
            <person name="Kuo A."/>
            <person name="Gay G."/>
            <person name="Dore J."/>
            <person name="Kohler A."/>
            <person name="Nagy L.G."/>
            <person name="Floudas D."/>
            <person name="Copeland A."/>
            <person name="Barry K.W."/>
            <person name="Cichocki N."/>
            <person name="Veneault-Fourrey C."/>
            <person name="LaButti K."/>
            <person name="Lindquist E.A."/>
            <person name="Lipzen A."/>
            <person name="Lundell T."/>
            <person name="Morin E."/>
            <person name="Murat C."/>
            <person name="Sun H."/>
            <person name="Tunlid A."/>
            <person name="Henrissat B."/>
            <person name="Grigoriev I.V."/>
            <person name="Hibbett D.S."/>
            <person name="Martin F."/>
            <person name="Nordberg H.P."/>
            <person name="Cantor M.N."/>
            <person name="Hua S.X."/>
        </authorList>
    </citation>
    <scope>NUCLEOTIDE SEQUENCE [LARGE SCALE GENOMIC DNA]</scope>
    <source>
        <strain evidence="4">h7</strain>
    </source>
</reference>
<dbReference type="HOGENOM" id="CLU_015637_0_0_1"/>
<keyword evidence="2" id="KW-0472">Membrane</keyword>
<reference evidence="4" key="2">
    <citation type="submission" date="2015-01" db="EMBL/GenBank/DDBJ databases">
        <title>Evolutionary Origins and Diversification of the Mycorrhizal Mutualists.</title>
        <authorList>
            <consortium name="DOE Joint Genome Institute"/>
            <consortium name="Mycorrhizal Genomics Consortium"/>
            <person name="Kohler A."/>
            <person name="Kuo A."/>
            <person name="Nagy L.G."/>
            <person name="Floudas D."/>
            <person name="Copeland A."/>
            <person name="Barry K.W."/>
            <person name="Cichocki N."/>
            <person name="Veneault-Fourrey C."/>
            <person name="LaButti K."/>
            <person name="Lindquist E.A."/>
            <person name="Lipzen A."/>
            <person name="Lundell T."/>
            <person name="Morin E."/>
            <person name="Murat C."/>
            <person name="Riley R."/>
            <person name="Ohm R."/>
            <person name="Sun H."/>
            <person name="Tunlid A."/>
            <person name="Henrissat B."/>
            <person name="Grigoriev I.V."/>
            <person name="Hibbett D.S."/>
            <person name="Martin F."/>
        </authorList>
    </citation>
    <scope>NUCLEOTIDE SEQUENCE [LARGE SCALE GENOMIC DNA]</scope>
    <source>
        <strain evidence="4">h7</strain>
    </source>
</reference>
<feature type="transmembrane region" description="Helical" evidence="2">
    <location>
        <begin position="24"/>
        <end position="43"/>
    </location>
</feature>
<feature type="compositionally biased region" description="Basic and acidic residues" evidence="1">
    <location>
        <begin position="748"/>
        <end position="766"/>
    </location>
</feature>
<dbReference type="STRING" id="686832.A0A0C3CCW9"/>
<feature type="transmembrane region" description="Helical" evidence="2">
    <location>
        <begin position="129"/>
        <end position="153"/>
    </location>
</feature>
<feature type="transmembrane region" description="Helical" evidence="2">
    <location>
        <begin position="89"/>
        <end position="108"/>
    </location>
</feature>
<dbReference type="AlphaFoldDB" id="A0A0C3CCW9"/>
<feature type="compositionally biased region" description="Polar residues" evidence="1">
    <location>
        <begin position="628"/>
        <end position="655"/>
    </location>
</feature>
<accession>A0A0C3CCW9</accession>
<name>A0A0C3CCW9_HEBCY</name>
<dbReference type="EMBL" id="KN831780">
    <property type="protein sequence ID" value="KIM41461.1"/>
    <property type="molecule type" value="Genomic_DNA"/>
</dbReference>
<sequence length="883" mass="97298">MGSICLSSASILRCASFTRLESFLVITPTALQFVFSTSLLFVNWNGGKRYLLLTAEGWIYLILSGIELFSDVVPAVRDSLSVFRGFDLGLGVASFLPIFFYTFFLFLFTSGELLETLPNRIKNITKLTLILFIPAIIIFNEVASFIGVMILNISPPPEGVIRPNIASGFTSNRDESLWVFFTSLTLALLTVFQATISCLTFFRLVRAISRQRHIETEGSEKSYFINGTAWVCAAAKFGIVETIIGFAGGGFGIALTRRIMRMLSRACLCIGVVKGVDATEDLRVSIVQSSTENGLRQLISNPRLSTLRQLSPAAVAFHATPRAPSNFKPFPVKEKEKPTNNTKRNVLKRKTPHYLTTTQRQSTMTIQSGLPGMTEFASVKEEKSKQRVTIHYGDGAPRLHLRLSTFDPTNQGLLPETLKSRPQSERIESYSKRAHHVPATFESDFHEKVAGLAPPVTFQKRNSDTSIQRDSLNTSASMNGQYEIVDARKIPQVIARGQVYDATAFNAQQQIATPQTTLLSDVPNPHDSIQAVRELATQFPGPPDLSKARFVYKGPEISLWEQESARGLALSSPQDVPDDVTWRNSRVSSVVFAPPSPVRVGKTANPEVPHSGRSIDPFSEQEDGTKAAQDTANANVASVSPPSTLRRSTKPSSATPGPRPRKTLIPDGFELVSPGAAFFQSEGDKGSTVDTDSDPFLDLGMAMDRGKSRQFTVRAETPSSSSQQSRTTEKLDRIADWVDSVDANPEEQPTRRDNLTLQNLHDRGKSIDQLSIRWPKSQTKRKGASPSPSQRTPISRVKTVGKAPWKSTPAPIQTGHVRKSLYLEPIIIPPRNGDMPEAIQVEYGSLEQRTNGLVLGDAEVLWMEGNMKGERPSHLKKPSRVKA</sequence>
<keyword evidence="2" id="KW-0812">Transmembrane</keyword>